<dbReference type="GO" id="GO:0006417">
    <property type="term" value="P:regulation of translation"/>
    <property type="evidence" value="ECO:0007669"/>
    <property type="project" value="UniProtKB-KW"/>
</dbReference>
<protein>
    <submittedName>
        <fullName evidence="5">Translation initiation factor</fullName>
    </submittedName>
</protein>
<name>A0A9D1T1X0_9BACT</name>
<evidence type="ECO:0000313" key="6">
    <source>
        <dbReference type="Proteomes" id="UP000886812"/>
    </source>
</evidence>
<comment type="caution">
    <text evidence="5">The sequence shown here is derived from an EMBL/GenBank/DDBJ whole genome shotgun (WGS) entry which is preliminary data.</text>
</comment>
<feature type="domain" description="SUI1" evidence="4">
    <location>
        <begin position="61"/>
        <end position="123"/>
    </location>
</feature>
<evidence type="ECO:0000256" key="1">
    <source>
        <dbReference type="ARBA" id="ARBA00022845"/>
    </source>
</evidence>
<dbReference type="CDD" id="cd11567">
    <property type="entry name" value="YciH_like"/>
    <property type="match status" value="1"/>
</dbReference>
<keyword evidence="1" id="KW-0810">Translation regulation</keyword>
<accession>A0A9D1T1X0</accession>
<feature type="region of interest" description="Disordered" evidence="3">
    <location>
        <begin position="21"/>
        <end position="52"/>
    </location>
</feature>
<proteinExistence type="predicted"/>
<dbReference type="InterPro" id="IPR036877">
    <property type="entry name" value="SUI1_dom_sf"/>
</dbReference>
<gene>
    <name evidence="5" type="ORF">IAC75_05440</name>
</gene>
<dbReference type="PROSITE" id="PS50296">
    <property type="entry name" value="SUI1"/>
    <property type="match status" value="1"/>
</dbReference>
<keyword evidence="5" id="KW-0396">Initiation factor</keyword>
<dbReference type="Gene3D" id="3.30.780.10">
    <property type="entry name" value="SUI1-like domain"/>
    <property type="match status" value="1"/>
</dbReference>
<sequence length="126" mass="13445">MNKKIPTDGKPSASLNDAFGALRAADFPQAEPPRERRSADAKPSAPEKLGKVHLRLEKSGRAGKTVIVLAGPGIAALSADRREDLLKSLKRKFACGGADAENGALELQGEDVARVRFFLQMLGYAC</sequence>
<dbReference type="InterPro" id="IPR001950">
    <property type="entry name" value="SUI1"/>
</dbReference>
<dbReference type="SUPFAM" id="SSF55159">
    <property type="entry name" value="eIF1-like"/>
    <property type="match status" value="1"/>
</dbReference>
<dbReference type="GO" id="GO:0003743">
    <property type="term" value="F:translation initiation factor activity"/>
    <property type="evidence" value="ECO:0007669"/>
    <property type="project" value="UniProtKB-KW"/>
</dbReference>
<dbReference type="InterPro" id="IPR005872">
    <property type="entry name" value="SUI1_arc_bac"/>
</dbReference>
<evidence type="ECO:0000256" key="2">
    <source>
        <dbReference type="ARBA" id="ARBA00022917"/>
    </source>
</evidence>
<reference evidence="5" key="2">
    <citation type="journal article" date="2021" name="PeerJ">
        <title>Extensive microbial diversity within the chicken gut microbiome revealed by metagenomics and culture.</title>
        <authorList>
            <person name="Gilroy R."/>
            <person name="Ravi A."/>
            <person name="Getino M."/>
            <person name="Pursley I."/>
            <person name="Horton D.L."/>
            <person name="Alikhan N.F."/>
            <person name="Baker D."/>
            <person name="Gharbi K."/>
            <person name="Hall N."/>
            <person name="Watson M."/>
            <person name="Adriaenssens E.M."/>
            <person name="Foster-Nyarko E."/>
            <person name="Jarju S."/>
            <person name="Secka A."/>
            <person name="Antonio M."/>
            <person name="Oren A."/>
            <person name="Chaudhuri R.R."/>
            <person name="La Ragione R."/>
            <person name="Hildebrand F."/>
            <person name="Pallen M.J."/>
        </authorList>
    </citation>
    <scope>NUCLEOTIDE SEQUENCE</scope>
    <source>
        <strain evidence="5">10669</strain>
    </source>
</reference>
<reference evidence="5" key="1">
    <citation type="submission" date="2020-10" db="EMBL/GenBank/DDBJ databases">
        <authorList>
            <person name="Gilroy R."/>
        </authorList>
    </citation>
    <scope>NUCLEOTIDE SEQUENCE</scope>
    <source>
        <strain evidence="5">10669</strain>
    </source>
</reference>
<evidence type="ECO:0000259" key="4">
    <source>
        <dbReference type="PROSITE" id="PS50296"/>
    </source>
</evidence>
<dbReference type="EMBL" id="DVOG01000142">
    <property type="protein sequence ID" value="HIV04572.1"/>
    <property type="molecule type" value="Genomic_DNA"/>
</dbReference>
<evidence type="ECO:0000256" key="3">
    <source>
        <dbReference type="SAM" id="MobiDB-lite"/>
    </source>
</evidence>
<evidence type="ECO:0000313" key="5">
    <source>
        <dbReference type="EMBL" id="HIV04572.1"/>
    </source>
</evidence>
<dbReference type="Pfam" id="PF01253">
    <property type="entry name" value="SUI1"/>
    <property type="match status" value="1"/>
</dbReference>
<keyword evidence="2" id="KW-0648">Protein biosynthesis</keyword>
<organism evidence="5 6">
    <name type="scientific">Candidatus Spyradosoma merdigallinarum</name>
    <dbReference type="NCBI Taxonomy" id="2840950"/>
    <lineage>
        <taxon>Bacteria</taxon>
        <taxon>Pseudomonadati</taxon>
        <taxon>Verrucomicrobiota</taxon>
        <taxon>Opitutia</taxon>
        <taxon>Opitutia incertae sedis</taxon>
        <taxon>Candidatus Spyradosoma</taxon>
    </lineage>
</organism>
<dbReference type="AlphaFoldDB" id="A0A9D1T1X0"/>
<dbReference type="Proteomes" id="UP000886812">
    <property type="component" value="Unassembled WGS sequence"/>
</dbReference>